<evidence type="ECO:0000313" key="2">
    <source>
        <dbReference type="Proteomes" id="UP000256964"/>
    </source>
</evidence>
<dbReference type="EMBL" id="KZ857407">
    <property type="protein sequence ID" value="RDX49123.1"/>
    <property type="molecule type" value="Genomic_DNA"/>
</dbReference>
<proteinExistence type="predicted"/>
<reference evidence="1 2" key="1">
    <citation type="journal article" date="2018" name="Biotechnol. Biofuels">
        <title>Integrative visual omics of the white-rot fungus Polyporus brumalis exposes the biotechnological potential of its oxidative enzymes for delignifying raw plant biomass.</title>
        <authorList>
            <person name="Miyauchi S."/>
            <person name="Rancon A."/>
            <person name="Drula E."/>
            <person name="Hage H."/>
            <person name="Chaduli D."/>
            <person name="Favel A."/>
            <person name="Grisel S."/>
            <person name="Henrissat B."/>
            <person name="Herpoel-Gimbert I."/>
            <person name="Ruiz-Duenas F.J."/>
            <person name="Chevret D."/>
            <person name="Hainaut M."/>
            <person name="Lin J."/>
            <person name="Wang M."/>
            <person name="Pangilinan J."/>
            <person name="Lipzen A."/>
            <person name="Lesage-Meessen L."/>
            <person name="Navarro D."/>
            <person name="Riley R."/>
            <person name="Grigoriev I.V."/>
            <person name="Zhou S."/>
            <person name="Raouche S."/>
            <person name="Rosso M.N."/>
        </authorList>
    </citation>
    <scope>NUCLEOTIDE SEQUENCE [LARGE SCALE GENOMIC DNA]</scope>
    <source>
        <strain evidence="1 2">BRFM 1820</strain>
    </source>
</reference>
<evidence type="ECO:0000313" key="1">
    <source>
        <dbReference type="EMBL" id="RDX49123.1"/>
    </source>
</evidence>
<dbReference type="AlphaFoldDB" id="A0A371D9B2"/>
<protein>
    <submittedName>
        <fullName evidence="1">Uncharacterized protein</fullName>
    </submittedName>
</protein>
<sequence length="197" mass="21262">MHHGDRVRLGQLSYRRSLLSHSGISLLDVSMPVRHIYFCHRSRNTTRPPRVSSSGVLSPAVQLEYLRSTCYQSGSTVPDLTSPLRQPCSSAGSPACLGLAFSNDCPMGPQGSRISPKLICNASISPTPPMPPRPPCLNQVIPLPSITTALLPNRITVNELPWALLPLCHHTSTCLRFARMSDRPAGLSTVAASSRSA</sequence>
<gene>
    <name evidence="1" type="ORF">OH76DRAFT_557086</name>
</gene>
<organism evidence="1 2">
    <name type="scientific">Lentinus brumalis</name>
    <dbReference type="NCBI Taxonomy" id="2498619"/>
    <lineage>
        <taxon>Eukaryota</taxon>
        <taxon>Fungi</taxon>
        <taxon>Dikarya</taxon>
        <taxon>Basidiomycota</taxon>
        <taxon>Agaricomycotina</taxon>
        <taxon>Agaricomycetes</taxon>
        <taxon>Polyporales</taxon>
        <taxon>Polyporaceae</taxon>
        <taxon>Lentinus</taxon>
    </lineage>
</organism>
<name>A0A371D9B2_9APHY</name>
<dbReference type="Proteomes" id="UP000256964">
    <property type="component" value="Unassembled WGS sequence"/>
</dbReference>
<keyword evidence="2" id="KW-1185">Reference proteome</keyword>
<accession>A0A371D9B2</accession>